<accession>A0ABQ2P0G0</accession>
<dbReference type="CDD" id="cd03024">
    <property type="entry name" value="DsbA_FrnE"/>
    <property type="match status" value="1"/>
</dbReference>
<feature type="region of interest" description="Disordered" evidence="1">
    <location>
        <begin position="214"/>
        <end position="240"/>
    </location>
</feature>
<dbReference type="PANTHER" id="PTHR13887:SF41">
    <property type="entry name" value="THIOREDOXIN SUPERFAMILY PROTEIN"/>
    <property type="match status" value="1"/>
</dbReference>
<dbReference type="Pfam" id="PF01323">
    <property type="entry name" value="DSBA"/>
    <property type="match status" value="1"/>
</dbReference>
<sequence length="240" mass="27588">MKVEIWSDFVCPFCYIGKRRFEHALEKFSYRDQVTVQFRSYQLDPAAQHIPGKNYAETFSELKGISLEQVSVMNKQVGDQAEEVGLTYNFETMKYSNTFDAHRLAKLAAENEKEAELTERLFQAHFLDSDLLSDKNTLIRLAEEIGLNREDAETVLESCKFRNKVNEDIDLAKQLGVQGVPFFVFNEKYAVSGAQPEETFTQVLEKVWQEEQEKPKPVLQSLNPNENKTSYCTGDGCENK</sequence>
<name>A0ABQ2P0G0_9BACI</name>
<protein>
    <submittedName>
        <fullName evidence="3">DSBA oxidoreductase</fullName>
    </submittedName>
</protein>
<gene>
    <name evidence="3" type="primary">frnE</name>
    <name evidence="3" type="ORF">GCM10011346_41070</name>
</gene>
<organism evidence="3 4">
    <name type="scientific">Oceanobacillus neutriphilus</name>
    <dbReference type="NCBI Taxonomy" id="531815"/>
    <lineage>
        <taxon>Bacteria</taxon>
        <taxon>Bacillati</taxon>
        <taxon>Bacillota</taxon>
        <taxon>Bacilli</taxon>
        <taxon>Bacillales</taxon>
        <taxon>Bacillaceae</taxon>
        <taxon>Oceanobacillus</taxon>
    </lineage>
</organism>
<dbReference type="InterPro" id="IPR001853">
    <property type="entry name" value="DSBA-like_thioredoxin_dom"/>
</dbReference>
<comment type="caution">
    <text evidence="3">The sequence shown here is derived from an EMBL/GenBank/DDBJ whole genome shotgun (WGS) entry which is preliminary data.</text>
</comment>
<feature type="compositionally biased region" description="Polar residues" evidence="1">
    <location>
        <begin position="220"/>
        <end position="232"/>
    </location>
</feature>
<dbReference type="Proteomes" id="UP000641206">
    <property type="component" value="Unassembled WGS sequence"/>
</dbReference>
<dbReference type="EMBL" id="BMLW01000013">
    <property type="protein sequence ID" value="GGP14963.1"/>
    <property type="molecule type" value="Genomic_DNA"/>
</dbReference>
<evidence type="ECO:0000256" key="1">
    <source>
        <dbReference type="SAM" id="MobiDB-lite"/>
    </source>
</evidence>
<dbReference type="Gene3D" id="3.40.30.10">
    <property type="entry name" value="Glutaredoxin"/>
    <property type="match status" value="1"/>
</dbReference>
<keyword evidence="4" id="KW-1185">Reference proteome</keyword>
<evidence type="ECO:0000313" key="3">
    <source>
        <dbReference type="EMBL" id="GGP14963.1"/>
    </source>
</evidence>
<dbReference type="RefSeq" id="WP_188736661.1">
    <property type="nucleotide sequence ID" value="NZ_BMLW01000013.1"/>
</dbReference>
<dbReference type="PANTHER" id="PTHR13887">
    <property type="entry name" value="GLUTATHIONE S-TRANSFERASE KAPPA"/>
    <property type="match status" value="1"/>
</dbReference>
<proteinExistence type="predicted"/>
<dbReference type="SUPFAM" id="SSF52833">
    <property type="entry name" value="Thioredoxin-like"/>
    <property type="match status" value="1"/>
</dbReference>
<reference evidence="4" key="1">
    <citation type="journal article" date="2019" name="Int. J. Syst. Evol. Microbiol.">
        <title>The Global Catalogue of Microorganisms (GCM) 10K type strain sequencing project: providing services to taxonomists for standard genome sequencing and annotation.</title>
        <authorList>
            <consortium name="The Broad Institute Genomics Platform"/>
            <consortium name="The Broad Institute Genome Sequencing Center for Infectious Disease"/>
            <person name="Wu L."/>
            <person name="Ma J."/>
        </authorList>
    </citation>
    <scope>NUCLEOTIDE SEQUENCE [LARGE SCALE GENOMIC DNA]</scope>
    <source>
        <strain evidence="4">CGMCC 1.7693</strain>
    </source>
</reference>
<evidence type="ECO:0000313" key="4">
    <source>
        <dbReference type="Proteomes" id="UP000641206"/>
    </source>
</evidence>
<dbReference type="InterPro" id="IPR036249">
    <property type="entry name" value="Thioredoxin-like_sf"/>
</dbReference>
<feature type="domain" description="DSBA-like thioredoxin" evidence="2">
    <location>
        <begin position="3"/>
        <end position="204"/>
    </location>
</feature>
<evidence type="ECO:0000259" key="2">
    <source>
        <dbReference type="Pfam" id="PF01323"/>
    </source>
</evidence>